<dbReference type="EMBL" id="JAERQM010000004">
    <property type="protein sequence ID" value="MBU8545270.1"/>
    <property type="molecule type" value="Genomic_DNA"/>
</dbReference>
<protein>
    <recommendedName>
        <fullName evidence="3">CopG family transcriptional regulator</fullName>
    </recommendedName>
</protein>
<dbReference type="RefSeq" id="WP_216877141.1">
    <property type="nucleotide sequence ID" value="NZ_JAERQM010000004.1"/>
</dbReference>
<keyword evidence="2" id="KW-1185">Reference proteome</keyword>
<evidence type="ECO:0000313" key="2">
    <source>
        <dbReference type="Proteomes" id="UP000689967"/>
    </source>
</evidence>
<accession>A0ABS6H982</accession>
<evidence type="ECO:0008006" key="3">
    <source>
        <dbReference type="Google" id="ProtNLM"/>
    </source>
</evidence>
<dbReference type="Proteomes" id="UP000689967">
    <property type="component" value="Unassembled WGS sequence"/>
</dbReference>
<comment type="caution">
    <text evidence="1">The sequence shown here is derived from an EMBL/GenBank/DDBJ whole genome shotgun (WGS) entry which is preliminary data.</text>
</comment>
<sequence length="86" mass="9902">MNEVLTIQLRDSALADFVRRRAAEEQRTPESLVEDALRAMAEAERLTLIVAPELDGWEGTAIRDQDETDEQFARRQESFRLLMGRP</sequence>
<proteinExistence type="predicted"/>
<organism evidence="1 2">
    <name type="scientific">Falsiroseomonas oleicola</name>
    <dbReference type="NCBI Taxonomy" id="2801474"/>
    <lineage>
        <taxon>Bacteria</taxon>
        <taxon>Pseudomonadati</taxon>
        <taxon>Pseudomonadota</taxon>
        <taxon>Alphaproteobacteria</taxon>
        <taxon>Acetobacterales</taxon>
        <taxon>Roseomonadaceae</taxon>
        <taxon>Falsiroseomonas</taxon>
    </lineage>
</organism>
<evidence type="ECO:0000313" key="1">
    <source>
        <dbReference type="EMBL" id="MBU8545270.1"/>
    </source>
</evidence>
<reference evidence="1 2" key="1">
    <citation type="submission" date="2021-01" db="EMBL/GenBank/DDBJ databases">
        <title>Roseomonas sp. nov, a bacterium isolated from an oil production mixture in Yumen Oilfield.</title>
        <authorList>
            <person name="Wu D."/>
        </authorList>
    </citation>
    <scope>NUCLEOTIDE SEQUENCE [LARGE SCALE GENOMIC DNA]</scope>
    <source>
        <strain evidence="1 2">ROY-5-3</strain>
    </source>
</reference>
<gene>
    <name evidence="1" type="ORF">JJQ90_16225</name>
</gene>
<name>A0ABS6H982_9PROT</name>